<feature type="compositionally biased region" description="Basic and acidic residues" evidence="1">
    <location>
        <begin position="116"/>
        <end position="125"/>
    </location>
</feature>
<evidence type="ECO:0000256" key="1">
    <source>
        <dbReference type="SAM" id="MobiDB-lite"/>
    </source>
</evidence>
<keyword evidence="3" id="KW-1185">Reference proteome</keyword>
<feature type="compositionally biased region" description="Low complexity" evidence="1">
    <location>
        <begin position="16"/>
        <end position="34"/>
    </location>
</feature>
<proteinExistence type="predicted"/>
<feature type="region of interest" description="Disordered" evidence="1">
    <location>
        <begin position="1"/>
        <end position="148"/>
    </location>
</feature>
<dbReference type="EMBL" id="JAINUF010000003">
    <property type="protein sequence ID" value="KAJ8370558.1"/>
    <property type="molecule type" value="Genomic_DNA"/>
</dbReference>
<gene>
    <name evidence="2" type="ORF">SKAU_G00105860</name>
</gene>
<feature type="compositionally biased region" description="Basic and acidic residues" evidence="1">
    <location>
        <begin position="97"/>
        <end position="109"/>
    </location>
</feature>
<sequence>MSRALEAGPMQTTCKLPRALAGPASPGASATRSSFCQTDLSKYLPNPSEPLLVVSPSPPTFANREGSRRPRLRSTRGHGSWSDAREGGRLTRGNSPRPERILLHQRREVSAPSHQRLMEASDRPPRRPRARSADRISQSNKGRVSPPIYGTAAARCRGKARRCGEERDPEPNLNRASSFVRPKPARRSRFHFLARGSPATVTF</sequence>
<dbReference type="AlphaFoldDB" id="A0A9Q1G090"/>
<evidence type="ECO:0000313" key="3">
    <source>
        <dbReference type="Proteomes" id="UP001152622"/>
    </source>
</evidence>
<feature type="compositionally biased region" description="Low complexity" evidence="1">
    <location>
        <begin position="44"/>
        <end position="55"/>
    </location>
</feature>
<accession>A0A9Q1G090</accession>
<feature type="region of interest" description="Disordered" evidence="1">
    <location>
        <begin position="160"/>
        <end position="185"/>
    </location>
</feature>
<dbReference type="Proteomes" id="UP001152622">
    <property type="component" value="Chromosome 3"/>
</dbReference>
<reference evidence="2" key="1">
    <citation type="journal article" date="2023" name="Science">
        <title>Genome structures resolve the early diversification of teleost fishes.</title>
        <authorList>
            <person name="Parey E."/>
            <person name="Louis A."/>
            <person name="Montfort J."/>
            <person name="Bouchez O."/>
            <person name="Roques C."/>
            <person name="Iampietro C."/>
            <person name="Lluch J."/>
            <person name="Castinel A."/>
            <person name="Donnadieu C."/>
            <person name="Desvignes T."/>
            <person name="Floi Bucao C."/>
            <person name="Jouanno E."/>
            <person name="Wen M."/>
            <person name="Mejri S."/>
            <person name="Dirks R."/>
            <person name="Jansen H."/>
            <person name="Henkel C."/>
            <person name="Chen W.J."/>
            <person name="Zahm M."/>
            <person name="Cabau C."/>
            <person name="Klopp C."/>
            <person name="Thompson A.W."/>
            <person name="Robinson-Rechavi M."/>
            <person name="Braasch I."/>
            <person name="Lecointre G."/>
            <person name="Bobe J."/>
            <person name="Postlethwait J.H."/>
            <person name="Berthelot C."/>
            <person name="Roest Crollius H."/>
            <person name="Guiguen Y."/>
        </authorList>
    </citation>
    <scope>NUCLEOTIDE SEQUENCE</scope>
    <source>
        <strain evidence="2">WJC10195</strain>
    </source>
</reference>
<name>A0A9Q1G090_SYNKA</name>
<comment type="caution">
    <text evidence="2">The sequence shown here is derived from an EMBL/GenBank/DDBJ whole genome shotgun (WGS) entry which is preliminary data.</text>
</comment>
<organism evidence="2 3">
    <name type="scientific">Synaphobranchus kaupii</name>
    <name type="common">Kaup's arrowtooth eel</name>
    <dbReference type="NCBI Taxonomy" id="118154"/>
    <lineage>
        <taxon>Eukaryota</taxon>
        <taxon>Metazoa</taxon>
        <taxon>Chordata</taxon>
        <taxon>Craniata</taxon>
        <taxon>Vertebrata</taxon>
        <taxon>Euteleostomi</taxon>
        <taxon>Actinopterygii</taxon>
        <taxon>Neopterygii</taxon>
        <taxon>Teleostei</taxon>
        <taxon>Anguilliformes</taxon>
        <taxon>Synaphobranchidae</taxon>
        <taxon>Synaphobranchus</taxon>
    </lineage>
</organism>
<protein>
    <submittedName>
        <fullName evidence="2">Uncharacterized protein</fullName>
    </submittedName>
</protein>
<evidence type="ECO:0000313" key="2">
    <source>
        <dbReference type="EMBL" id="KAJ8370558.1"/>
    </source>
</evidence>